<accession>A0A1M2USJ0</accession>
<evidence type="ECO:0000256" key="4">
    <source>
        <dbReference type="ARBA" id="ARBA00022692"/>
    </source>
</evidence>
<evidence type="ECO:0000256" key="9">
    <source>
        <dbReference type="SAM" id="Phobius"/>
    </source>
</evidence>
<name>A0A1M2USJ0_MARNT</name>
<dbReference type="EMBL" id="MPKY01000004">
    <property type="protein sequence ID" value="OJS98299.1"/>
    <property type="molecule type" value="Genomic_DNA"/>
</dbReference>
<keyword evidence="12" id="KW-1185">Reference proteome</keyword>
<reference evidence="11" key="1">
    <citation type="submission" date="2016-11" db="EMBL/GenBank/DDBJ databases">
        <title>Draft Genome Sequence of Marinobacter hydrocarbonoclasticus strain STW2, a polyaromatic aromatic hydrocarbon degrading and denitrifying bacterium from rhizosphere of Seagrass Enhalus acodoides.</title>
        <authorList>
            <person name="Ling J."/>
            <person name="Dong J."/>
        </authorList>
    </citation>
    <scope>NUCLEOTIDE SEQUENCE [LARGE SCALE GENOMIC DNA]</scope>
    <source>
        <strain evidence="11">STW2</strain>
    </source>
</reference>
<comment type="caution">
    <text evidence="11">The sequence shown here is derived from an EMBL/GenBank/DDBJ whole genome shotgun (WGS) entry which is preliminary data.</text>
</comment>
<dbReference type="InterPro" id="IPR050330">
    <property type="entry name" value="Bact_OuterMem_StrucFunc"/>
</dbReference>
<keyword evidence="4 9" id="KW-0812">Transmembrane</keyword>
<keyword evidence="11" id="KW-0282">Flagellum</keyword>
<dbReference type="PANTHER" id="PTHR30329:SF21">
    <property type="entry name" value="LIPOPROTEIN YIAD-RELATED"/>
    <property type="match status" value="1"/>
</dbReference>
<organism evidence="11 12">
    <name type="scientific">Marinobacter nauticus</name>
    <name type="common">Marinobacter hydrocarbonoclasticus</name>
    <name type="synonym">Marinobacter aquaeolei</name>
    <dbReference type="NCBI Taxonomy" id="2743"/>
    <lineage>
        <taxon>Bacteria</taxon>
        <taxon>Pseudomonadati</taxon>
        <taxon>Pseudomonadota</taxon>
        <taxon>Gammaproteobacteria</taxon>
        <taxon>Pseudomonadales</taxon>
        <taxon>Marinobacteraceae</taxon>
        <taxon>Marinobacter</taxon>
    </lineage>
</organism>
<dbReference type="InterPro" id="IPR006665">
    <property type="entry name" value="OmpA-like"/>
</dbReference>
<evidence type="ECO:0000256" key="1">
    <source>
        <dbReference type="ARBA" id="ARBA00004162"/>
    </source>
</evidence>
<dbReference type="RefSeq" id="WP_072678735.1">
    <property type="nucleotide sequence ID" value="NZ_MPKY01000004.1"/>
</dbReference>
<evidence type="ECO:0000256" key="7">
    <source>
        <dbReference type="PROSITE-ProRule" id="PRU00473"/>
    </source>
</evidence>
<dbReference type="NCBIfam" id="NF006508">
    <property type="entry name" value="PRK08944.1"/>
    <property type="match status" value="1"/>
</dbReference>
<keyword evidence="8" id="KW-0175">Coiled coil</keyword>
<dbReference type="Pfam" id="PF13677">
    <property type="entry name" value="MotB_plug"/>
    <property type="match status" value="1"/>
</dbReference>
<dbReference type="SUPFAM" id="SSF103088">
    <property type="entry name" value="OmpA-like"/>
    <property type="match status" value="1"/>
</dbReference>
<dbReference type="Pfam" id="PF00691">
    <property type="entry name" value="OmpA"/>
    <property type="match status" value="1"/>
</dbReference>
<gene>
    <name evidence="11" type="ORF">BEE62_18755</name>
</gene>
<keyword evidence="6 7" id="KW-0472">Membrane</keyword>
<protein>
    <submittedName>
        <fullName evidence="11">Flagellar motor protein MotB</fullName>
    </submittedName>
</protein>
<dbReference type="InterPro" id="IPR036737">
    <property type="entry name" value="OmpA-like_sf"/>
</dbReference>
<evidence type="ECO:0000256" key="2">
    <source>
        <dbReference type="ARBA" id="ARBA00008914"/>
    </source>
</evidence>
<dbReference type="Gene3D" id="3.30.1330.60">
    <property type="entry name" value="OmpA-like domain"/>
    <property type="match status" value="1"/>
</dbReference>
<dbReference type="PROSITE" id="PS51123">
    <property type="entry name" value="OMPA_2"/>
    <property type="match status" value="1"/>
</dbReference>
<keyword evidence="11" id="KW-0966">Cell projection</keyword>
<evidence type="ECO:0000256" key="5">
    <source>
        <dbReference type="ARBA" id="ARBA00022989"/>
    </source>
</evidence>
<feature type="domain" description="OmpA-like" evidence="10">
    <location>
        <begin position="146"/>
        <end position="267"/>
    </location>
</feature>
<dbReference type="Proteomes" id="UP000183986">
    <property type="component" value="Unassembled WGS sequence"/>
</dbReference>
<dbReference type="GO" id="GO:0005886">
    <property type="term" value="C:plasma membrane"/>
    <property type="evidence" value="ECO:0007669"/>
    <property type="project" value="UniProtKB-SubCell"/>
</dbReference>
<feature type="transmembrane region" description="Helical" evidence="9">
    <location>
        <begin position="12"/>
        <end position="36"/>
    </location>
</feature>
<dbReference type="InterPro" id="IPR025713">
    <property type="entry name" value="MotB-like_N_dom"/>
</dbReference>
<keyword evidence="11" id="KW-0969">Cilium</keyword>
<evidence type="ECO:0000313" key="11">
    <source>
        <dbReference type="EMBL" id="OJS98299.1"/>
    </source>
</evidence>
<evidence type="ECO:0000259" key="10">
    <source>
        <dbReference type="PROSITE" id="PS51123"/>
    </source>
</evidence>
<dbReference type="AlphaFoldDB" id="A0A1M2USJ0"/>
<comment type="subcellular location">
    <subcellularLocation>
        <location evidence="1">Cell membrane</location>
        <topology evidence="1">Single-pass membrane protein</topology>
    </subcellularLocation>
</comment>
<dbReference type="PANTHER" id="PTHR30329">
    <property type="entry name" value="STATOR ELEMENT OF FLAGELLAR MOTOR COMPLEX"/>
    <property type="match status" value="1"/>
</dbReference>
<dbReference type="CDD" id="cd07185">
    <property type="entry name" value="OmpA_C-like"/>
    <property type="match status" value="1"/>
</dbReference>
<evidence type="ECO:0000256" key="6">
    <source>
        <dbReference type="ARBA" id="ARBA00023136"/>
    </source>
</evidence>
<feature type="coiled-coil region" evidence="8">
    <location>
        <begin position="269"/>
        <end position="296"/>
    </location>
</feature>
<evidence type="ECO:0000256" key="3">
    <source>
        <dbReference type="ARBA" id="ARBA00022475"/>
    </source>
</evidence>
<evidence type="ECO:0000313" key="12">
    <source>
        <dbReference type="Proteomes" id="UP000183986"/>
    </source>
</evidence>
<keyword evidence="3" id="KW-1003">Cell membrane</keyword>
<keyword evidence="5 9" id="KW-1133">Transmembrane helix</keyword>
<comment type="similarity">
    <text evidence="2">Belongs to the MotB family.</text>
</comment>
<evidence type="ECO:0000256" key="8">
    <source>
        <dbReference type="SAM" id="Coils"/>
    </source>
</evidence>
<sequence>MDELPEEEKRAIPAWVVTFADLMSLLMCFFVLLLSFSEIDAQKFKQIAGELSKAFGVQREVPALEVPMGTSPIFDKFSPAPPEPTVVNEIRQTTTDQQPQLQTLNDPTEQAVQDAIQEQMDANLAEILEVLEPAIMDGRINVSEDQRRIVIRVEEKGSFPSGSAQLTWEFEGLLLDMAEVLADMPGDLAVEGHTDNIPIRTERFFSNWDLSAARAAAVANVLLAREQVSPERLRVTGLADTRPRVANTTADNRAKNRRVEIIIDLSGPLEEQEIRLRELIEAEQQSQEAIIDLRSEQTSPSGDLVW</sequence>
<proteinExistence type="inferred from homology"/>
<dbReference type="OrthoDB" id="9815217at2"/>